<organism evidence="1 2">
    <name type="scientific">Solanum commersonii</name>
    <name type="common">Commerson's wild potato</name>
    <name type="synonym">Commerson's nightshade</name>
    <dbReference type="NCBI Taxonomy" id="4109"/>
    <lineage>
        <taxon>Eukaryota</taxon>
        <taxon>Viridiplantae</taxon>
        <taxon>Streptophyta</taxon>
        <taxon>Embryophyta</taxon>
        <taxon>Tracheophyta</taxon>
        <taxon>Spermatophyta</taxon>
        <taxon>Magnoliopsida</taxon>
        <taxon>eudicotyledons</taxon>
        <taxon>Gunneridae</taxon>
        <taxon>Pentapetalae</taxon>
        <taxon>asterids</taxon>
        <taxon>lamiids</taxon>
        <taxon>Solanales</taxon>
        <taxon>Solanaceae</taxon>
        <taxon>Solanoideae</taxon>
        <taxon>Solaneae</taxon>
        <taxon>Solanum</taxon>
    </lineage>
</organism>
<name>A0A9J5X717_SOLCO</name>
<accession>A0A9J5X717</accession>
<evidence type="ECO:0000313" key="1">
    <source>
        <dbReference type="EMBL" id="KAG5583060.1"/>
    </source>
</evidence>
<proteinExistence type="predicted"/>
<comment type="caution">
    <text evidence="1">The sequence shown here is derived from an EMBL/GenBank/DDBJ whole genome shotgun (WGS) entry which is preliminary data.</text>
</comment>
<sequence length="109" mass="12574">MEVKAAIVLLLWLVVKRFLLCSGRAYLYIAAYNGLVYILKDNSAVYNCTGRCPVGLSFISVFNRVYFSVKKRKDTLTLFELNYIHQNHSRVGNLGNEQYLNNSNLKYKL</sequence>
<dbReference type="AlphaFoldDB" id="A0A9J5X717"/>
<keyword evidence="2" id="KW-1185">Reference proteome</keyword>
<evidence type="ECO:0000313" key="2">
    <source>
        <dbReference type="Proteomes" id="UP000824120"/>
    </source>
</evidence>
<protein>
    <submittedName>
        <fullName evidence="1">Uncharacterized protein</fullName>
    </submittedName>
</protein>
<reference evidence="1 2" key="1">
    <citation type="submission" date="2020-09" db="EMBL/GenBank/DDBJ databases">
        <title>De no assembly of potato wild relative species, Solanum commersonii.</title>
        <authorList>
            <person name="Cho K."/>
        </authorList>
    </citation>
    <scope>NUCLEOTIDE SEQUENCE [LARGE SCALE GENOMIC DNA]</scope>
    <source>
        <strain evidence="1">LZ3.2</strain>
        <tissue evidence="1">Leaf</tissue>
    </source>
</reference>
<dbReference type="EMBL" id="JACXVP010000010">
    <property type="protein sequence ID" value="KAG5583060.1"/>
    <property type="molecule type" value="Genomic_DNA"/>
</dbReference>
<dbReference type="Proteomes" id="UP000824120">
    <property type="component" value="Chromosome 10"/>
</dbReference>
<gene>
    <name evidence="1" type="ORF">H5410_053687</name>
</gene>